<dbReference type="PANTHER" id="PTHR33572:SF3">
    <property type="entry name" value="VELVET COMPLEX SUBUNIT B"/>
    <property type="match status" value="1"/>
</dbReference>
<sequence>MDEPVSPPTAGPSSRRIYSLTVVQQPVRARMCGFGDKDRRPISPPIIVKLSSTDAATGREVEVEGIDPTFLVLAADLRGPNGWDDANLVQQHRSTASRPDRTPSLRASSTTSSRSPSQHSHADTPSPSPTTREAVLPNAEHKMSVSRLLSLAEESARPIEADSPAQLAAGLPVLRLSPSQPPPARPVPPQNKRSSPTSSSSSSSKRHRPSPPPSAAFIPYARFNRPAYSADSARTLTNGSSSEDGETEAALVPNLIGTLHTNAYKLRGLDGEKGVYFVLPDLSVRTEGAFRLRLRLVDLRQSMSGANSLSSAAVLTDKFQVFTAKRFTGMLDPTSLSQCFAKQGVRIPTRRAAKAKNAVEQGDEVKQEEE</sequence>
<evidence type="ECO:0000256" key="4">
    <source>
        <dbReference type="ARBA" id="ARBA00023242"/>
    </source>
</evidence>
<dbReference type="InterPro" id="IPR038491">
    <property type="entry name" value="Velvet_dom_sf"/>
</dbReference>
<feature type="compositionally biased region" description="Pro residues" evidence="5">
    <location>
        <begin position="179"/>
        <end position="189"/>
    </location>
</feature>
<comment type="subcellular location">
    <subcellularLocation>
        <location evidence="1">Nucleus</location>
    </subcellularLocation>
</comment>
<keyword evidence="4" id="KW-0539">Nucleus</keyword>
<dbReference type="GO" id="GO:0005634">
    <property type="term" value="C:nucleus"/>
    <property type="evidence" value="ECO:0007669"/>
    <property type="project" value="UniProtKB-SubCell"/>
</dbReference>
<proteinExistence type="predicted"/>
<feature type="compositionally biased region" description="Low complexity" evidence="5">
    <location>
        <begin position="193"/>
        <end position="203"/>
    </location>
</feature>
<keyword evidence="3" id="KW-0804">Transcription</keyword>
<evidence type="ECO:0000313" key="7">
    <source>
        <dbReference type="EMBL" id="CDR49283.1"/>
    </source>
</evidence>
<accession>A0A061BH35</accession>
<feature type="region of interest" description="Disordered" evidence="5">
    <location>
        <begin position="351"/>
        <end position="370"/>
    </location>
</feature>
<feature type="compositionally biased region" description="Low complexity" evidence="5">
    <location>
        <begin position="104"/>
        <end position="119"/>
    </location>
</feature>
<dbReference type="Pfam" id="PF11754">
    <property type="entry name" value="Velvet"/>
    <property type="match status" value="1"/>
</dbReference>
<dbReference type="PROSITE" id="PS51821">
    <property type="entry name" value="VELVET"/>
    <property type="match status" value="1"/>
</dbReference>
<dbReference type="InterPro" id="IPR037525">
    <property type="entry name" value="Velvet_dom"/>
</dbReference>
<dbReference type="Gene3D" id="2.60.40.3960">
    <property type="entry name" value="Velvet domain"/>
    <property type="match status" value="2"/>
</dbReference>
<evidence type="ECO:0000256" key="1">
    <source>
        <dbReference type="ARBA" id="ARBA00004123"/>
    </source>
</evidence>
<gene>
    <name evidence="7" type="ORF">RHTO0S_25e00408g</name>
</gene>
<feature type="domain" description="Velvet" evidence="6">
    <location>
        <begin position="11"/>
        <end position="350"/>
    </location>
</feature>
<keyword evidence="2" id="KW-0805">Transcription regulation</keyword>
<reference evidence="7" key="1">
    <citation type="journal article" date="2014" name="Genome Announc.">
        <title>Draft genome sequence of Rhodosporidium toruloides CECT1137, an oleaginous yeast of biotechnological interest.</title>
        <authorList>
            <person name="Morin N."/>
            <person name="Calcas X."/>
            <person name="Devillers H."/>
            <person name="Durrens P."/>
            <person name="Sherman D.J."/>
            <person name="Nicaud J.-M."/>
            <person name="Neuveglise C."/>
        </authorList>
    </citation>
    <scope>NUCLEOTIDE SEQUENCE</scope>
    <source>
        <strain evidence="7">CECT1137</strain>
    </source>
</reference>
<name>A0A061BH35_RHOTO</name>
<dbReference type="PANTHER" id="PTHR33572">
    <property type="entry name" value="SPORE DEVELOPMENT REGULATOR VOSA"/>
    <property type="match status" value="1"/>
</dbReference>
<organism evidence="7">
    <name type="scientific">Rhodotorula toruloides</name>
    <name type="common">Yeast</name>
    <name type="synonym">Rhodosporidium toruloides</name>
    <dbReference type="NCBI Taxonomy" id="5286"/>
    <lineage>
        <taxon>Eukaryota</taxon>
        <taxon>Fungi</taxon>
        <taxon>Dikarya</taxon>
        <taxon>Basidiomycota</taxon>
        <taxon>Pucciniomycotina</taxon>
        <taxon>Microbotryomycetes</taxon>
        <taxon>Sporidiobolales</taxon>
        <taxon>Sporidiobolaceae</taxon>
        <taxon>Rhodotorula</taxon>
    </lineage>
</organism>
<dbReference type="EMBL" id="LK052960">
    <property type="protein sequence ID" value="CDR49283.1"/>
    <property type="molecule type" value="Genomic_DNA"/>
</dbReference>
<evidence type="ECO:0000256" key="3">
    <source>
        <dbReference type="ARBA" id="ARBA00023163"/>
    </source>
</evidence>
<dbReference type="InterPro" id="IPR021740">
    <property type="entry name" value="Velvet"/>
</dbReference>
<feature type="region of interest" description="Disordered" evidence="5">
    <location>
        <begin position="174"/>
        <end position="218"/>
    </location>
</feature>
<evidence type="ECO:0000256" key="5">
    <source>
        <dbReference type="SAM" id="MobiDB-lite"/>
    </source>
</evidence>
<feature type="region of interest" description="Disordered" evidence="5">
    <location>
        <begin position="91"/>
        <end position="133"/>
    </location>
</feature>
<evidence type="ECO:0000259" key="6">
    <source>
        <dbReference type="PROSITE" id="PS51821"/>
    </source>
</evidence>
<protein>
    <submittedName>
        <fullName evidence="7">RHTO0S25e00408g1_1</fullName>
    </submittedName>
</protein>
<dbReference type="OrthoDB" id="1746739at2759"/>
<evidence type="ECO:0000256" key="2">
    <source>
        <dbReference type="ARBA" id="ARBA00023015"/>
    </source>
</evidence>
<dbReference type="AlphaFoldDB" id="A0A061BH35"/>